<feature type="domain" description="N-acetyltransferase" evidence="1">
    <location>
        <begin position="3"/>
        <end position="145"/>
    </location>
</feature>
<dbReference type="InterPro" id="IPR000182">
    <property type="entry name" value="GNAT_dom"/>
</dbReference>
<sequence>MHIDLEPVTKDNWRACVALTVQPEQREFVNDVSHYLCLCHYGDTWHPLAVTVDGEVAGFCMWAVDDDASRWIGGVVVDASRQRQGIGRALVVALRDRLAAEPGVPNVALSYAPENTAARALYLSLGFVETGEMEDDEIIARWTPA</sequence>
<dbReference type="Pfam" id="PF00583">
    <property type="entry name" value="Acetyltransf_1"/>
    <property type="match status" value="1"/>
</dbReference>
<dbReference type="Gene3D" id="3.40.630.30">
    <property type="match status" value="1"/>
</dbReference>
<gene>
    <name evidence="2" type="ORF">BG844_25115</name>
</gene>
<dbReference type="Gene3D" id="1.10.287.900">
    <property type="entry name" value="The crystal structure of the spermine/spermidine acetyltransferase from enterococcus faecali"/>
    <property type="match status" value="1"/>
</dbReference>
<comment type="caution">
    <text evidence="2">The sequence shown here is derived from an EMBL/GenBank/DDBJ whole genome shotgun (WGS) entry which is preliminary data.</text>
</comment>
<dbReference type="RefSeq" id="WP_071807849.1">
    <property type="nucleotide sequence ID" value="NZ_MEIA01000293.1"/>
</dbReference>
<accession>A0A1K0G2X5</accession>
<name>A0A1K0G2X5_9ACTN</name>
<dbReference type="InterPro" id="IPR050276">
    <property type="entry name" value="MshD_Acetyltransferase"/>
</dbReference>
<keyword evidence="3" id="KW-1185">Reference proteome</keyword>
<organism evidence="2 3">
    <name type="scientific">Couchioplanes caeruleus subsp. caeruleus</name>
    <dbReference type="NCBI Taxonomy" id="56427"/>
    <lineage>
        <taxon>Bacteria</taxon>
        <taxon>Bacillati</taxon>
        <taxon>Actinomycetota</taxon>
        <taxon>Actinomycetes</taxon>
        <taxon>Micromonosporales</taxon>
        <taxon>Micromonosporaceae</taxon>
        <taxon>Couchioplanes</taxon>
    </lineage>
</organism>
<dbReference type="SUPFAM" id="SSF55729">
    <property type="entry name" value="Acyl-CoA N-acyltransferases (Nat)"/>
    <property type="match status" value="1"/>
</dbReference>
<protein>
    <recommendedName>
        <fullName evidence="1">N-acetyltransferase domain-containing protein</fullName>
    </recommendedName>
</protein>
<dbReference type="PANTHER" id="PTHR43617">
    <property type="entry name" value="L-AMINO ACID N-ACETYLTRANSFERASE"/>
    <property type="match status" value="1"/>
</dbReference>
<dbReference type="InterPro" id="IPR016181">
    <property type="entry name" value="Acyl_CoA_acyltransferase"/>
</dbReference>
<dbReference type="PROSITE" id="PS51186">
    <property type="entry name" value="GNAT"/>
    <property type="match status" value="1"/>
</dbReference>
<evidence type="ECO:0000313" key="3">
    <source>
        <dbReference type="Proteomes" id="UP000182486"/>
    </source>
</evidence>
<dbReference type="InterPro" id="IPR027455">
    <property type="entry name" value="Sper_AcTfrase_N"/>
</dbReference>
<dbReference type="AlphaFoldDB" id="A0A1K0G2X5"/>
<dbReference type="Proteomes" id="UP000182486">
    <property type="component" value="Unassembled WGS sequence"/>
</dbReference>
<evidence type="ECO:0000259" key="1">
    <source>
        <dbReference type="PROSITE" id="PS51186"/>
    </source>
</evidence>
<dbReference type="EMBL" id="MEIA01000293">
    <property type="protein sequence ID" value="OJF11642.1"/>
    <property type="molecule type" value="Genomic_DNA"/>
</dbReference>
<dbReference type="CDD" id="cd04301">
    <property type="entry name" value="NAT_SF"/>
    <property type="match status" value="1"/>
</dbReference>
<evidence type="ECO:0000313" key="2">
    <source>
        <dbReference type="EMBL" id="OJF11642.1"/>
    </source>
</evidence>
<reference evidence="2 3" key="1">
    <citation type="submission" date="2016-09" db="EMBL/GenBank/DDBJ databases">
        <title>Couchioplanes caeruleus draft genome sequence.</title>
        <authorList>
            <person name="Sheehan J."/>
            <person name="Caffrey P."/>
        </authorList>
    </citation>
    <scope>NUCLEOTIDE SEQUENCE [LARGE SCALE GENOMIC DNA]</scope>
    <source>
        <strain evidence="2 3">DSM 43634</strain>
    </source>
</reference>
<dbReference type="GO" id="GO:0016747">
    <property type="term" value="F:acyltransferase activity, transferring groups other than amino-acyl groups"/>
    <property type="evidence" value="ECO:0007669"/>
    <property type="project" value="InterPro"/>
</dbReference>
<proteinExistence type="predicted"/>